<keyword evidence="3 7" id="KW-0812">Transmembrane</keyword>
<feature type="transmembrane region" description="Helical" evidence="7">
    <location>
        <begin position="727"/>
        <end position="748"/>
    </location>
</feature>
<accession>A0ABR3AWK7</accession>
<dbReference type="Gene3D" id="3.50.50.60">
    <property type="entry name" value="FAD/NAD(P)-binding domain"/>
    <property type="match status" value="1"/>
</dbReference>
<dbReference type="SUPFAM" id="SSF51905">
    <property type="entry name" value="FAD/NAD(P)-binding domain"/>
    <property type="match status" value="1"/>
</dbReference>
<evidence type="ECO:0000313" key="9">
    <source>
        <dbReference type="Proteomes" id="UP001448207"/>
    </source>
</evidence>
<sequence length="888" mass="100748">MPEEDQRTVKVAVIGSGLAGLSSAYMLTKATPCTDVRFQVHIFEKNTSLGMDAASISVGKDDQFRIDVPMRSFMSGYYSHLFRLYQHLGIDIKPAKFSFGWYKIESPDPCQIKPTNRSYMTYTGSRTVGTLDLPNKHTSKATGDYWKHLFELCWTGLIVGMSYTWLMILSLWYHYRGHLRNPKHPIANQTLETWLDNHAIHPYFVHSVFVPLFAAVCTNSWRSMLDYPAADILEYMAMGLFEESYVVNSGVKQVVDRLSGPLEHIHLNTHITNIRPGTIKRLSLADNHGQTHEFDHVIFATQGNQALPILQEMERHLLTQKAAADHYSTWKAHSDFQEDLANQIHMLEQFSYDTSIVINHTDTSLLPQYPRDWKALNLATVDLSVSVPMSSNSSSASTIIPTPKSRYVIPFPHQTTMTTHILNMTHTAAKTVDSEETLYLQTTNPCIPPNESQILSCSWFERATVTIASKKAVQKYLFEPIEDDHNVTRLGQCQGKNGFWFVGSYCWKGIPLLEGCVASAEMVVREGIASLEGVSLDPVWKTYKVLKAIKMIFWQRRKLPGPVSLSLFVLLLLGCLNFCAASSGDNLPEYKNCVESCVESSGLNSSEHVKLPLYLRLLFWTDAQECRYQCMHALTSKAIENGQTVHQFHGKWPFNRVFGIQEPAAVLFSIGNGLFHYHYYKKMQKQLPDNYSLKNGYLVMAITAMNAWVWSTVFHTRDFEMTERLDYFSAGLYIFYGFYIAVIRVFWLTGLPKKAFGVLCGMLYCAHVTYLSMGSRFDYGYNMLACIVIGALQTQLWLIWTVVQYSPLTSNPSRRSYAWMAGLSVVLLSCAMGLEVFDFPPWLGAVDAHALWHAATIPVIPLFYQFILKDAKVNLQTVDTQATKKRSS</sequence>
<dbReference type="PANTHER" id="PTHR13148">
    <property type="entry name" value="PER1-RELATED"/>
    <property type="match status" value="1"/>
</dbReference>
<feature type="transmembrane region" description="Helical" evidence="7">
    <location>
        <begin position="559"/>
        <end position="583"/>
    </location>
</feature>
<comment type="caution">
    <text evidence="8">The sequence shown here is derived from an EMBL/GenBank/DDBJ whole genome shotgun (WGS) entry which is preliminary data.</text>
</comment>
<evidence type="ECO:0000256" key="7">
    <source>
        <dbReference type="SAM" id="Phobius"/>
    </source>
</evidence>
<dbReference type="Pfam" id="PF13450">
    <property type="entry name" value="NAD_binding_8"/>
    <property type="match status" value="1"/>
</dbReference>
<feature type="transmembrane region" description="Helical" evidence="7">
    <location>
        <begin position="849"/>
        <end position="867"/>
    </location>
</feature>
<organism evidence="8 9">
    <name type="scientific">Phycomyces blakesleeanus</name>
    <dbReference type="NCBI Taxonomy" id="4837"/>
    <lineage>
        <taxon>Eukaryota</taxon>
        <taxon>Fungi</taxon>
        <taxon>Fungi incertae sedis</taxon>
        <taxon>Mucoromycota</taxon>
        <taxon>Mucoromycotina</taxon>
        <taxon>Mucoromycetes</taxon>
        <taxon>Mucorales</taxon>
        <taxon>Phycomycetaceae</taxon>
        <taxon>Phycomyces</taxon>
    </lineage>
</organism>
<keyword evidence="5 7" id="KW-1133">Transmembrane helix</keyword>
<name>A0ABR3AWK7_PHYBL</name>
<dbReference type="EMBL" id="JBCLYO010000016">
    <property type="protein sequence ID" value="KAL0081804.1"/>
    <property type="molecule type" value="Genomic_DNA"/>
</dbReference>
<comment type="subcellular location">
    <subcellularLocation>
        <location evidence="1">Endomembrane system</location>
        <topology evidence="1">Multi-pass membrane protein</topology>
    </subcellularLocation>
</comment>
<evidence type="ECO:0000256" key="1">
    <source>
        <dbReference type="ARBA" id="ARBA00004127"/>
    </source>
</evidence>
<feature type="transmembrane region" description="Helical" evidence="7">
    <location>
        <begin position="203"/>
        <end position="221"/>
    </location>
</feature>
<feature type="transmembrane region" description="Helical" evidence="7">
    <location>
        <begin position="779"/>
        <end position="805"/>
    </location>
</feature>
<dbReference type="PANTHER" id="PTHR13148:SF0">
    <property type="entry name" value="POST-GPI ATTACHMENT TO PROTEINS FACTOR 3"/>
    <property type="match status" value="1"/>
</dbReference>
<reference evidence="8 9" key="1">
    <citation type="submission" date="2024-04" db="EMBL/GenBank/DDBJ databases">
        <title>Symmetric and asymmetric DNA N6-adenine methylation regulates different biological responses in Mucorales.</title>
        <authorList>
            <consortium name="Lawrence Berkeley National Laboratory"/>
            <person name="Lax C."/>
            <person name="Mondo S.J."/>
            <person name="Osorio-Concepcion M."/>
            <person name="Muszewska A."/>
            <person name="Corrochano-Luque M."/>
            <person name="Gutierrez G."/>
            <person name="Riley R."/>
            <person name="Lipzen A."/>
            <person name="Guo J."/>
            <person name="Hundley H."/>
            <person name="Amirebrahimi M."/>
            <person name="Ng V."/>
            <person name="Lorenzo-Gutierrez D."/>
            <person name="Binder U."/>
            <person name="Yang J."/>
            <person name="Song Y."/>
            <person name="Canovas D."/>
            <person name="Navarro E."/>
            <person name="Freitag M."/>
            <person name="Gabaldon T."/>
            <person name="Grigoriev I.V."/>
            <person name="Corrochano L.M."/>
            <person name="Nicolas F.E."/>
            <person name="Garre V."/>
        </authorList>
    </citation>
    <scope>NUCLEOTIDE SEQUENCE [LARGE SCALE GENOMIC DNA]</scope>
    <source>
        <strain evidence="8 9">L51</strain>
    </source>
</reference>
<evidence type="ECO:0000313" key="8">
    <source>
        <dbReference type="EMBL" id="KAL0081804.1"/>
    </source>
</evidence>
<keyword evidence="9" id="KW-1185">Reference proteome</keyword>
<evidence type="ECO:0000256" key="3">
    <source>
        <dbReference type="ARBA" id="ARBA00022692"/>
    </source>
</evidence>
<dbReference type="Pfam" id="PF04080">
    <property type="entry name" value="Per1"/>
    <property type="match status" value="1"/>
</dbReference>
<feature type="transmembrane region" description="Helical" evidence="7">
    <location>
        <begin position="817"/>
        <end position="837"/>
    </location>
</feature>
<gene>
    <name evidence="8" type="ORF">J3Q64DRAFT_1823382</name>
</gene>
<feature type="transmembrane region" description="Helical" evidence="7">
    <location>
        <begin position="755"/>
        <end position="773"/>
    </location>
</feature>
<evidence type="ECO:0000256" key="5">
    <source>
        <dbReference type="ARBA" id="ARBA00022989"/>
    </source>
</evidence>
<feature type="transmembrane region" description="Helical" evidence="7">
    <location>
        <begin position="149"/>
        <end position="173"/>
    </location>
</feature>
<evidence type="ECO:0000256" key="4">
    <source>
        <dbReference type="ARBA" id="ARBA00022729"/>
    </source>
</evidence>
<proteinExistence type="predicted"/>
<dbReference type="Proteomes" id="UP001448207">
    <property type="component" value="Unassembled WGS sequence"/>
</dbReference>
<feature type="transmembrane region" description="Helical" evidence="7">
    <location>
        <begin position="657"/>
        <end position="675"/>
    </location>
</feature>
<evidence type="ECO:0000256" key="6">
    <source>
        <dbReference type="ARBA" id="ARBA00023136"/>
    </source>
</evidence>
<dbReference type="InterPro" id="IPR007217">
    <property type="entry name" value="Per1-like"/>
</dbReference>
<keyword evidence="2" id="KW-0337">GPI-anchor biosynthesis</keyword>
<keyword evidence="4" id="KW-0732">Signal</keyword>
<protein>
    <submittedName>
        <fullName evidence="8">Per1-like-domain-containing protein</fullName>
    </submittedName>
</protein>
<keyword evidence="6 7" id="KW-0472">Membrane</keyword>
<evidence type="ECO:0000256" key="2">
    <source>
        <dbReference type="ARBA" id="ARBA00022502"/>
    </source>
</evidence>
<dbReference type="InterPro" id="IPR036188">
    <property type="entry name" value="FAD/NAD-bd_sf"/>
</dbReference>
<feature type="transmembrane region" description="Helical" evidence="7">
    <location>
        <begin position="696"/>
        <end position="715"/>
    </location>
</feature>